<evidence type="ECO:0000259" key="2">
    <source>
        <dbReference type="Pfam" id="PF12697"/>
    </source>
</evidence>
<keyword evidence="1" id="KW-1133">Transmembrane helix</keyword>
<gene>
    <name evidence="3" type="ORF">C1SCF055_LOCUS42961</name>
</gene>
<protein>
    <recommendedName>
        <fullName evidence="2">AB hydrolase-1 domain-containing protein</fullName>
    </recommendedName>
</protein>
<feature type="transmembrane region" description="Helical" evidence="1">
    <location>
        <begin position="52"/>
        <end position="73"/>
    </location>
</feature>
<proteinExistence type="predicted"/>
<keyword evidence="5" id="KW-1185">Reference proteome</keyword>
<dbReference type="InterPro" id="IPR000073">
    <property type="entry name" value="AB_hydrolase_1"/>
</dbReference>
<evidence type="ECO:0000313" key="5">
    <source>
        <dbReference type="Proteomes" id="UP001152797"/>
    </source>
</evidence>
<dbReference type="Gene3D" id="3.40.50.1820">
    <property type="entry name" value="alpha/beta hydrolase"/>
    <property type="match status" value="1"/>
</dbReference>
<dbReference type="EMBL" id="CAMXCT020006691">
    <property type="protein sequence ID" value="CAL1171764.1"/>
    <property type="molecule type" value="Genomic_DNA"/>
</dbReference>
<sequence>MQESSDIWPLVRQGSWSLLTAFGRILCITLLGALLGAVLGAGLRFVGAPLTLGSSLFFAPILGAMLGAFVGAFRCVRYFAGLLEALLLYHPRKSRDLSFMEMTWDLADVEYSLQTVSYDLPEVGSQTAYLLRPSGDIDTLWVFFGGNAMLARDWLMFCDKVLTHTSRTTNAFLLVDYPGYGRNAGEPSPASVLKSSHLALEATLEKLPTVQVQLLGHSLGAAAAAQLAADWDLPSGPGLLVLSAPFIDIPHMAVQLLSVLLSTGLPKLYAVAVDVLPFQEQTLEKLLPSSGSLATLGRRLKPWLVSLLWPIVPHRWDNGKSVRQATKAGWKIHVLHGAQDELIPSQMGQTLANLSQKEASKLRDDAFSEIPRAGHNDVVLKGFERYMELMGLTDANPSPPSSRK</sequence>
<dbReference type="EMBL" id="CAMXCT030006691">
    <property type="protein sequence ID" value="CAL4805701.1"/>
    <property type="molecule type" value="Genomic_DNA"/>
</dbReference>
<accession>A0A9P1GP04</accession>
<dbReference type="PANTHER" id="PTHR12277">
    <property type="entry name" value="ALPHA/BETA HYDROLASE DOMAIN-CONTAINING PROTEIN"/>
    <property type="match status" value="1"/>
</dbReference>
<keyword evidence="1" id="KW-0812">Transmembrane</keyword>
<reference evidence="4" key="2">
    <citation type="submission" date="2024-04" db="EMBL/GenBank/DDBJ databases">
        <authorList>
            <person name="Chen Y."/>
            <person name="Shah S."/>
            <person name="Dougan E. K."/>
            <person name="Thang M."/>
            <person name="Chan C."/>
        </authorList>
    </citation>
    <scope>NUCLEOTIDE SEQUENCE [LARGE SCALE GENOMIC DNA]</scope>
</reference>
<dbReference type="SUPFAM" id="SSF53474">
    <property type="entry name" value="alpha/beta-Hydrolases"/>
    <property type="match status" value="1"/>
</dbReference>
<evidence type="ECO:0000256" key="1">
    <source>
        <dbReference type="SAM" id="Phobius"/>
    </source>
</evidence>
<feature type="domain" description="AB hydrolase-1" evidence="2">
    <location>
        <begin position="151"/>
        <end position="380"/>
    </location>
</feature>
<name>A0A9P1GP04_9DINO</name>
<evidence type="ECO:0000313" key="4">
    <source>
        <dbReference type="EMBL" id="CAL1171764.1"/>
    </source>
</evidence>
<feature type="transmembrane region" description="Helical" evidence="1">
    <location>
        <begin position="21"/>
        <end position="46"/>
    </location>
</feature>
<dbReference type="OrthoDB" id="349480at2759"/>
<comment type="caution">
    <text evidence="3">The sequence shown here is derived from an EMBL/GenBank/DDBJ whole genome shotgun (WGS) entry which is preliminary data.</text>
</comment>
<keyword evidence="1" id="KW-0472">Membrane</keyword>
<dbReference type="AlphaFoldDB" id="A0A9P1GP04"/>
<dbReference type="InterPro" id="IPR029058">
    <property type="entry name" value="AB_hydrolase_fold"/>
</dbReference>
<organism evidence="3">
    <name type="scientific">Cladocopium goreaui</name>
    <dbReference type="NCBI Taxonomy" id="2562237"/>
    <lineage>
        <taxon>Eukaryota</taxon>
        <taxon>Sar</taxon>
        <taxon>Alveolata</taxon>
        <taxon>Dinophyceae</taxon>
        <taxon>Suessiales</taxon>
        <taxon>Symbiodiniaceae</taxon>
        <taxon>Cladocopium</taxon>
    </lineage>
</organism>
<reference evidence="3" key="1">
    <citation type="submission" date="2022-10" db="EMBL/GenBank/DDBJ databases">
        <authorList>
            <person name="Chen Y."/>
            <person name="Dougan E. K."/>
            <person name="Chan C."/>
            <person name="Rhodes N."/>
            <person name="Thang M."/>
        </authorList>
    </citation>
    <scope>NUCLEOTIDE SEQUENCE</scope>
</reference>
<dbReference type="EMBL" id="CAMXCT010006691">
    <property type="protein sequence ID" value="CAI4018389.1"/>
    <property type="molecule type" value="Genomic_DNA"/>
</dbReference>
<evidence type="ECO:0000313" key="3">
    <source>
        <dbReference type="EMBL" id="CAI4018389.1"/>
    </source>
</evidence>
<dbReference type="Pfam" id="PF12697">
    <property type="entry name" value="Abhydrolase_6"/>
    <property type="match status" value="1"/>
</dbReference>
<dbReference type="Proteomes" id="UP001152797">
    <property type="component" value="Unassembled WGS sequence"/>
</dbReference>